<keyword evidence="2" id="KW-0732">Signal</keyword>
<feature type="region of interest" description="Disordered" evidence="1">
    <location>
        <begin position="35"/>
        <end position="60"/>
    </location>
</feature>
<evidence type="ECO:0000313" key="4">
    <source>
        <dbReference type="Proteomes" id="UP000823485"/>
    </source>
</evidence>
<feature type="region of interest" description="Disordered" evidence="1">
    <location>
        <begin position="90"/>
        <end position="112"/>
    </location>
</feature>
<sequence length="434" mass="45230">MRNPKILNRTAALIALFFILFQSFALPVAAVAPWTGDPWKGDTWEGDTWEGDSWEGDSWEGDTWEGDTWEGDTWEGDSWEGDTWEGKSWNQGPGEGVSDWNGSEFNGNPWNAPGYNGNPWNAPGYNGNPWNAPGYNGNPWNAPGYNGNPWNAPGYNGNPWNAPGYNGNPWNAPGYNGNPWNTPGYNGSPWNAPGNSGGGASTNSPTAYDVTKYIANDVVGGQVSMIGSYTSGGSGGFGAAGGYMTGMLLNGVKMGMGERTPWYVNAASDAKDFYDKGKGVYDAGSTLHQLRTGGSFGSTVARGASTTAPAIGAVSKLSAVGAGISAGFSAVDTAINTKKAIDVWNSNASGAEKTAATADATASFGETLFNAGMVSSAIPGGQAVGAGLMVAGGVVWGASKVTKFFADGTAKKAWNKTKDVAKNTWNKFKGLFGK</sequence>
<feature type="chain" id="PRO_5046308953" evidence="2">
    <location>
        <begin position="26"/>
        <end position="434"/>
    </location>
</feature>
<keyword evidence="4" id="KW-1185">Reference proteome</keyword>
<proteinExistence type="predicted"/>
<organism evidence="3 4">
    <name type="scientific">Siminovitchia thermophila</name>
    <dbReference type="NCBI Taxonomy" id="1245522"/>
    <lineage>
        <taxon>Bacteria</taxon>
        <taxon>Bacillati</taxon>
        <taxon>Bacillota</taxon>
        <taxon>Bacilli</taxon>
        <taxon>Bacillales</taxon>
        <taxon>Bacillaceae</taxon>
        <taxon>Siminovitchia</taxon>
    </lineage>
</organism>
<feature type="signal peptide" evidence="2">
    <location>
        <begin position="1"/>
        <end position="25"/>
    </location>
</feature>
<feature type="compositionally biased region" description="Polar residues" evidence="1">
    <location>
        <begin position="100"/>
        <end position="109"/>
    </location>
</feature>
<protein>
    <submittedName>
        <fullName evidence="3">Uncharacterized protein</fullName>
    </submittedName>
</protein>
<dbReference type="RefSeq" id="WP_077113652.1">
    <property type="nucleotide sequence ID" value="NZ_JAFBFH010000020.1"/>
</dbReference>
<evidence type="ECO:0000256" key="1">
    <source>
        <dbReference type="SAM" id="MobiDB-lite"/>
    </source>
</evidence>
<comment type="caution">
    <text evidence="3">The sequence shown here is derived from an EMBL/GenBank/DDBJ whole genome shotgun (WGS) entry which is preliminary data.</text>
</comment>
<evidence type="ECO:0000256" key="2">
    <source>
        <dbReference type="SAM" id="SignalP"/>
    </source>
</evidence>
<reference evidence="3 4" key="1">
    <citation type="submission" date="2021-01" db="EMBL/GenBank/DDBJ databases">
        <title>Genomic Encyclopedia of Type Strains, Phase IV (KMG-IV): sequencing the most valuable type-strain genomes for metagenomic binning, comparative biology and taxonomic classification.</title>
        <authorList>
            <person name="Goeker M."/>
        </authorList>
    </citation>
    <scope>NUCLEOTIDE SEQUENCE [LARGE SCALE GENOMIC DNA]</scope>
    <source>
        <strain evidence="3 4">DSM 105453</strain>
    </source>
</reference>
<feature type="compositionally biased region" description="Acidic residues" evidence="1">
    <location>
        <begin position="44"/>
        <end position="60"/>
    </location>
</feature>
<dbReference type="Proteomes" id="UP000823485">
    <property type="component" value="Unassembled WGS sequence"/>
</dbReference>
<dbReference type="EMBL" id="JAFBFH010000020">
    <property type="protein sequence ID" value="MBM7715935.1"/>
    <property type="molecule type" value="Genomic_DNA"/>
</dbReference>
<gene>
    <name evidence="3" type="ORF">JOC94_002946</name>
</gene>
<evidence type="ECO:0000313" key="3">
    <source>
        <dbReference type="EMBL" id="MBM7715935.1"/>
    </source>
</evidence>
<name>A0ABS2R990_9BACI</name>
<accession>A0ABS2R990</accession>